<evidence type="ECO:0008006" key="4">
    <source>
        <dbReference type="Google" id="ProtNLM"/>
    </source>
</evidence>
<evidence type="ECO:0000313" key="3">
    <source>
        <dbReference type="Proteomes" id="UP000179221"/>
    </source>
</evidence>
<keyword evidence="1" id="KW-0812">Transmembrane</keyword>
<proteinExistence type="predicted"/>
<gene>
    <name evidence="2" type="ORF">A2628_00245</name>
</gene>
<dbReference type="Proteomes" id="UP000179221">
    <property type="component" value="Unassembled WGS sequence"/>
</dbReference>
<dbReference type="InterPro" id="IPR012902">
    <property type="entry name" value="N_methyl_site"/>
</dbReference>
<dbReference type="Pfam" id="PF07963">
    <property type="entry name" value="N_methyl"/>
    <property type="match status" value="1"/>
</dbReference>
<dbReference type="SUPFAM" id="SSF54523">
    <property type="entry name" value="Pili subunits"/>
    <property type="match status" value="1"/>
</dbReference>
<dbReference type="Gene3D" id="3.30.700.10">
    <property type="entry name" value="Glycoprotein, Type 4 Pilin"/>
    <property type="match status" value="1"/>
</dbReference>
<reference evidence="2 3" key="1">
    <citation type="journal article" date="2016" name="Nat. Commun.">
        <title>Thousands of microbial genomes shed light on interconnected biogeochemical processes in an aquifer system.</title>
        <authorList>
            <person name="Anantharaman K."/>
            <person name="Brown C.T."/>
            <person name="Hug L.A."/>
            <person name="Sharon I."/>
            <person name="Castelle C.J."/>
            <person name="Probst A.J."/>
            <person name="Thomas B.C."/>
            <person name="Singh A."/>
            <person name="Wilkins M.J."/>
            <person name="Karaoz U."/>
            <person name="Brodie E.L."/>
            <person name="Williams K.H."/>
            <person name="Hubbard S.S."/>
            <person name="Banfield J.F."/>
        </authorList>
    </citation>
    <scope>NUCLEOTIDE SEQUENCE [LARGE SCALE GENOMIC DNA]</scope>
</reference>
<keyword evidence="1" id="KW-1133">Transmembrane helix</keyword>
<evidence type="ECO:0000256" key="1">
    <source>
        <dbReference type="SAM" id="Phobius"/>
    </source>
</evidence>
<evidence type="ECO:0000313" key="2">
    <source>
        <dbReference type="EMBL" id="OGM25963.1"/>
    </source>
</evidence>
<keyword evidence="1" id="KW-0472">Membrane</keyword>
<comment type="caution">
    <text evidence="2">The sequence shown here is derived from an EMBL/GenBank/DDBJ whole genome shotgun (WGS) entry which is preliminary data.</text>
</comment>
<name>A0A1F7YF64_9BACT</name>
<accession>A0A1F7YF64</accession>
<feature type="transmembrane region" description="Helical" evidence="1">
    <location>
        <begin position="15"/>
        <end position="39"/>
    </location>
</feature>
<dbReference type="InterPro" id="IPR045584">
    <property type="entry name" value="Pilin-like"/>
</dbReference>
<dbReference type="EMBL" id="MGGL01000017">
    <property type="protein sequence ID" value="OGM25963.1"/>
    <property type="molecule type" value="Genomic_DNA"/>
</dbReference>
<dbReference type="NCBIfam" id="TIGR02532">
    <property type="entry name" value="IV_pilin_GFxxxE"/>
    <property type="match status" value="1"/>
</dbReference>
<organism evidence="2 3">
    <name type="scientific">Candidatus Woesebacteria bacterium RIFCSPHIGHO2_01_FULL_40_22</name>
    <dbReference type="NCBI Taxonomy" id="1802499"/>
    <lineage>
        <taxon>Bacteria</taxon>
        <taxon>Candidatus Woeseibacteriota</taxon>
    </lineage>
</organism>
<protein>
    <recommendedName>
        <fullName evidence="4">Type II secretion system protein GspG C-terminal domain-containing protein</fullName>
    </recommendedName>
</protein>
<dbReference type="AlphaFoldDB" id="A0A1F7YF64"/>
<sequence>MQNSKYIIHNTTYRAFTFIEMLLVMSIIGILATVMVVVVNPAHQLAKARDTQRETDIYSIVATIQQYAAEHGGTFPDTDGDPDTSNFPTTLTCIGTGGGCFNLAGAGDGTDSIVPTYVASLPKDPKIGSTEDSGYLIMVDANKHLTASASGETKTITLTK</sequence>